<dbReference type="InterPro" id="IPR006913">
    <property type="entry name" value="CENP-V/GFA"/>
</dbReference>
<keyword evidence="2" id="KW-0479">Metal-binding</keyword>
<evidence type="ECO:0000256" key="2">
    <source>
        <dbReference type="ARBA" id="ARBA00022723"/>
    </source>
</evidence>
<dbReference type="AlphaFoldDB" id="A0AAE5WTH2"/>
<feature type="domain" description="CENP-V/GFA" evidence="5">
    <location>
        <begin position="3"/>
        <end position="122"/>
    </location>
</feature>
<sequence>MHIDGACQCGKITYEAEVDPQDVAICHCTDCQRLTGTAYRVTVSTQRSQFHITSGEPKLYVKTADNGRRRLQFFCSDCGSPIYTAGENEDAEQVGVRLGTVNQRQELKPHSQIWCSSALAWAQDLTGLPGRPGD</sequence>
<evidence type="ECO:0000256" key="1">
    <source>
        <dbReference type="ARBA" id="ARBA00005495"/>
    </source>
</evidence>
<dbReference type="Proteomes" id="UP000220927">
    <property type="component" value="Plasmid pRapFH23c"/>
</dbReference>
<dbReference type="EMBL" id="CP035001">
    <property type="protein sequence ID" value="QAS82207.1"/>
    <property type="molecule type" value="Genomic_DNA"/>
</dbReference>
<dbReference type="SUPFAM" id="SSF51316">
    <property type="entry name" value="Mss4-like"/>
    <property type="match status" value="1"/>
</dbReference>
<keyword evidence="3" id="KW-0862">Zinc</keyword>
<name>A0AAE5WTH2_9HYPH</name>
<dbReference type="PROSITE" id="PS51891">
    <property type="entry name" value="CENP_V_GFA"/>
    <property type="match status" value="1"/>
</dbReference>
<dbReference type="GO" id="GO:0046872">
    <property type="term" value="F:metal ion binding"/>
    <property type="evidence" value="ECO:0007669"/>
    <property type="project" value="UniProtKB-KW"/>
</dbReference>
<dbReference type="PANTHER" id="PTHR33337:SF40">
    <property type="entry name" value="CENP-V_GFA DOMAIN-CONTAINING PROTEIN-RELATED"/>
    <property type="match status" value="1"/>
</dbReference>
<organism evidence="6 7">
    <name type="scientific">Rhizobium acidisoli</name>
    <dbReference type="NCBI Taxonomy" id="1538158"/>
    <lineage>
        <taxon>Bacteria</taxon>
        <taxon>Pseudomonadati</taxon>
        <taxon>Pseudomonadota</taxon>
        <taxon>Alphaproteobacteria</taxon>
        <taxon>Hyphomicrobiales</taxon>
        <taxon>Rhizobiaceae</taxon>
        <taxon>Rhizobium/Agrobacterium group</taxon>
        <taxon>Rhizobium</taxon>
    </lineage>
</organism>
<dbReference type="Gene3D" id="3.90.1590.10">
    <property type="entry name" value="glutathione-dependent formaldehyde- activating enzyme (gfa)"/>
    <property type="match status" value="1"/>
</dbReference>
<evidence type="ECO:0000256" key="4">
    <source>
        <dbReference type="ARBA" id="ARBA00023239"/>
    </source>
</evidence>
<evidence type="ECO:0000313" key="6">
    <source>
        <dbReference type="EMBL" id="QAS82207.1"/>
    </source>
</evidence>
<geneLocation type="plasmid" evidence="7">
    <name>prapfh23c</name>
</geneLocation>
<accession>A0AAE5WTH2</accession>
<keyword evidence="4" id="KW-0456">Lyase</keyword>
<protein>
    <submittedName>
        <fullName evidence="6">GFA family protein</fullName>
    </submittedName>
</protein>
<evidence type="ECO:0000256" key="3">
    <source>
        <dbReference type="ARBA" id="ARBA00022833"/>
    </source>
</evidence>
<dbReference type="Pfam" id="PF04828">
    <property type="entry name" value="GFA"/>
    <property type="match status" value="1"/>
</dbReference>
<dbReference type="PANTHER" id="PTHR33337">
    <property type="entry name" value="GFA DOMAIN-CONTAINING PROTEIN"/>
    <property type="match status" value="1"/>
</dbReference>
<keyword evidence="6" id="KW-0614">Plasmid</keyword>
<evidence type="ECO:0000259" key="5">
    <source>
        <dbReference type="PROSITE" id="PS51891"/>
    </source>
</evidence>
<dbReference type="KEGG" id="rad:CO657_30680"/>
<dbReference type="RefSeq" id="WP_054184633.1">
    <property type="nucleotide sequence ID" value="NZ_CP035001.1"/>
</dbReference>
<comment type="similarity">
    <text evidence="1">Belongs to the Gfa family.</text>
</comment>
<evidence type="ECO:0000313" key="7">
    <source>
        <dbReference type="Proteomes" id="UP000220927"/>
    </source>
</evidence>
<proteinExistence type="inferred from homology"/>
<dbReference type="GO" id="GO:0016846">
    <property type="term" value="F:carbon-sulfur lyase activity"/>
    <property type="evidence" value="ECO:0007669"/>
    <property type="project" value="InterPro"/>
</dbReference>
<reference evidence="6 7" key="1">
    <citation type="submission" date="2019-01" db="EMBL/GenBank/DDBJ databases">
        <title>Genomic insights into the origins and evolution of symbiotic genes in the Phaseolus vulgaris microsymbionts.</title>
        <authorList>
            <person name="Tong W."/>
        </authorList>
    </citation>
    <scope>NUCLEOTIDE SEQUENCE [LARGE SCALE GENOMIC DNA]</scope>
    <source>
        <strain evidence="6 7">FH23</strain>
        <plasmid evidence="7">prapfh23c</plasmid>
    </source>
</reference>
<gene>
    <name evidence="6" type="ORF">CO657_30680</name>
</gene>
<dbReference type="InterPro" id="IPR011057">
    <property type="entry name" value="Mss4-like_sf"/>
</dbReference>
<keyword evidence="7" id="KW-1185">Reference proteome</keyword>